<dbReference type="PROSITE" id="PS00455">
    <property type="entry name" value="AMP_BINDING"/>
    <property type="match status" value="1"/>
</dbReference>
<feature type="non-terminal residue" evidence="4">
    <location>
        <position position="1"/>
    </location>
</feature>
<gene>
    <name evidence="4" type="ORF">NA57DRAFT_9942</name>
</gene>
<evidence type="ECO:0000256" key="1">
    <source>
        <dbReference type="ARBA" id="ARBA00022450"/>
    </source>
</evidence>
<dbReference type="SUPFAM" id="SSF56801">
    <property type="entry name" value="Acetyl-CoA synthetase-like"/>
    <property type="match status" value="1"/>
</dbReference>
<dbReference type="Proteomes" id="UP000799772">
    <property type="component" value="Unassembled WGS sequence"/>
</dbReference>
<dbReference type="EMBL" id="ML978124">
    <property type="protein sequence ID" value="KAF2100901.1"/>
    <property type="molecule type" value="Genomic_DNA"/>
</dbReference>
<dbReference type="InterPro" id="IPR020845">
    <property type="entry name" value="AMP-binding_CS"/>
</dbReference>
<name>A0A9P4M7N6_9PEZI</name>
<dbReference type="InterPro" id="IPR051414">
    <property type="entry name" value="Adenylate-forming_Reductase"/>
</dbReference>
<reference evidence="4" key="1">
    <citation type="journal article" date="2020" name="Stud. Mycol.">
        <title>101 Dothideomycetes genomes: a test case for predicting lifestyles and emergence of pathogens.</title>
        <authorList>
            <person name="Haridas S."/>
            <person name="Albert R."/>
            <person name="Binder M."/>
            <person name="Bloem J."/>
            <person name="Labutti K."/>
            <person name="Salamov A."/>
            <person name="Andreopoulos B."/>
            <person name="Baker S."/>
            <person name="Barry K."/>
            <person name="Bills G."/>
            <person name="Bluhm B."/>
            <person name="Cannon C."/>
            <person name="Castanera R."/>
            <person name="Culley D."/>
            <person name="Daum C."/>
            <person name="Ezra D."/>
            <person name="Gonzalez J."/>
            <person name="Henrissat B."/>
            <person name="Kuo A."/>
            <person name="Liang C."/>
            <person name="Lipzen A."/>
            <person name="Lutzoni F."/>
            <person name="Magnuson J."/>
            <person name="Mondo S."/>
            <person name="Nolan M."/>
            <person name="Ohm R."/>
            <person name="Pangilinan J."/>
            <person name="Park H.-J."/>
            <person name="Ramirez L."/>
            <person name="Alfaro M."/>
            <person name="Sun H."/>
            <person name="Tritt A."/>
            <person name="Yoshinaga Y."/>
            <person name="Zwiers L.-H."/>
            <person name="Turgeon B."/>
            <person name="Goodwin S."/>
            <person name="Spatafora J."/>
            <person name="Crous P."/>
            <person name="Grigoriev I."/>
        </authorList>
    </citation>
    <scope>NUCLEOTIDE SEQUENCE</scope>
    <source>
        <strain evidence="4">CBS 133067</strain>
    </source>
</reference>
<dbReference type="Pfam" id="PF23562">
    <property type="entry name" value="AMP-binding_C_3"/>
    <property type="match status" value="1"/>
</dbReference>
<dbReference type="InterPro" id="IPR042099">
    <property type="entry name" value="ANL_N_sf"/>
</dbReference>
<dbReference type="OrthoDB" id="429813at2759"/>
<feature type="non-terminal residue" evidence="4">
    <location>
        <position position="543"/>
    </location>
</feature>
<sequence>TRRIREPLPWLFDEIAKNEPTRLYCSVPKVATDLSQGYRDVAFPEVARAINRYCVLIEQQIGRNESNSLSTVCYVGVQDPRCHFVNMALQKLGHTLLLSAPRNSLPMHLNLFDHTECKTLIYDSAIDPKQIVGGRDVKLILSPTLEEILDPRGPEPPHYPFTKTWEEIKTKPLCILHTSGSTGMPKPIHVTHAFVACGSEAAYLPEFMGHRQLLSEICRVPGRRLYVSFPPFHVGGLIAGFGVTVYANVCVVFGPPHLPPMGDVVLDVMKHANIKNMLSIPAPMMELAKSKEGMEYLAKMDWVLFGGGPVDKAAGDAISKVTHIQTLLGSTECHFSGLQFFNNPEERHEWDTFHFMPNQPGIEFRERSPGIFELVYVRMPETEDLHAVWKTFPQFTEYPSKDLLSRHPDPKQSHRWKFESRTDDLIAFANAGKYNPLAYEESMVSNPIIRGALMAGSMRPCASLLLELTEPVPTDDPKRYEELLEKVWPTIHAANLDAPKHAFIRKEMVLLATSAKPFDRASKGTVVRGRTLKLYESEIDALY</sequence>
<dbReference type="Gene3D" id="3.40.50.12780">
    <property type="entry name" value="N-terminal domain of ligase-like"/>
    <property type="match status" value="1"/>
</dbReference>
<comment type="caution">
    <text evidence="4">The sequence shown here is derived from an EMBL/GenBank/DDBJ whole genome shotgun (WGS) entry which is preliminary data.</text>
</comment>
<evidence type="ECO:0000256" key="2">
    <source>
        <dbReference type="ARBA" id="ARBA00022553"/>
    </source>
</evidence>
<organism evidence="4 5">
    <name type="scientific">Rhizodiscina lignyota</name>
    <dbReference type="NCBI Taxonomy" id="1504668"/>
    <lineage>
        <taxon>Eukaryota</taxon>
        <taxon>Fungi</taxon>
        <taxon>Dikarya</taxon>
        <taxon>Ascomycota</taxon>
        <taxon>Pezizomycotina</taxon>
        <taxon>Dothideomycetes</taxon>
        <taxon>Pleosporomycetidae</taxon>
        <taxon>Aulographales</taxon>
        <taxon>Rhizodiscinaceae</taxon>
        <taxon>Rhizodiscina</taxon>
    </lineage>
</organism>
<evidence type="ECO:0000313" key="4">
    <source>
        <dbReference type="EMBL" id="KAF2100901.1"/>
    </source>
</evidence>
<dbReference type="PANTHER" id="PTHR43439">
    <property type="entry name" value="PHENYLACETATE-COENZYME A LIGASE"/>
    <property type="match status" value="1"/>
</dbReference>
<dbReference type="AlphaFoldDB" id="A0A9P4M7N6"/>
<dbReference type="InterPro" id="IPR000873">
    <property type="entry name" value="AMP-dep_synth/lig_dom"/>
</dbReference>
<evidence type="ECO:0000259" key="3">
    <source>
        <dbReference type="Pfam" id="PF00501"/>
    </source>
</evidence>
<keyword evidence="5" id="KW-1185">Reference proteome</keyword>
<evidence type="ECO:0000313" key="5">
    <source>
        <dbReference type="Proteomes" id="UP000799772"/>
    </source>
</evidence>
<proteinExistence type="predicted"/>
<dbReference type="PANTHER" id="PTHR43439:SF2">
    <property type="entry name" value="ENZYME, PUTATIVE (JCVI)-RELATED"/>
    <property type="match status" value="1"/>
</dbReference>
<dbReference type="Pfam" id="PF00501">
    <property type="entry name" value="AMP-binding"/>
    <property type="match status" value="1"/>
</dbReference>
<keyword evidence="2" id="KW-0597">Phosphoprotein</keyword>
<keyword evidence="1" id="KW-0596">Phosphopantetheine</keyword>
<protein>
    <submittedName>
        <fullName evidence="4">Acetyl-CoA synthetase-like protein</fullName>
    </submittedName>
</protein>
<feature type="domain" description="AMP-dependent synthetase/ligase" evidence="3">
    <location>
        <begin position="38"/>
        <end position="337"/>
    </location>
</feature>
<accession>A0A9P4M7N6</accession>